<dbReference type="Pfam" id="PF15459">
    <property type="entry name" value="RRP14"/>
    <property type="match status" value="1"/>
</dbReference>
<evidence type="ECO:0000256" key="4">
    <source>
        <dbReference type="SAM" id="MobiDB-lite"/>
    </source>
</evidence>
<dbReference type="Proteomes" id="UP000053555">
    <property type="component" value="Unassembled WGS sequence"/>
</dbReference>
<evidence type="ECO:0000313" key="9">
    <source>
        <dbReference type="Proteomes" id="UP000289340"/>
    </source>
</evidence>
<dbReference type="GO" id="GO:0003677">
    <property type="term" value="F:DNA binding"/>
    <property type="evidence" value="ECO:0007669"/>
    <property type="project" value="TreeGrafter"/>
</dbReference>
<feature type="compositionally biased region" description="Basic and acidic residues" evidence="4">
    <location>
        <begin position="286"/>
        <end position="311"/>
    </location>
</feature>
<dbReference type="PANTHER" id="PTHR14369:SF0">
    <property type="entry name" value="SURFEIT LOCUS PROTEIN 6"/>
    <property type="match status" value="1"/>
</dbReference>
<dbReference type="AlphaFoldDB" id="A0A0B2QAN4"/>
<feature type="compositionally biased region" description="Basic and acidic residues" evidence="4">
    <location>
        <begin position="234"/>
        <end position="249"/>
    </location>
</feature>
<dbReference type="Gramene" id="XM_028376123.1">
    <property type="protein sequence ID" value="XP_028231924.1"/>
    <property type="gene ID" value="LOC114412294"/>
</dbReference>
<feature type="compositionally biased region" description="Basic and acidic residues" evidence="4">
    <location>
        <begin position="152"/>
        <end position="161"/>
    </location>
</feature>
<dbReference type="Pfam" id="PF04935">
    <property type="entry name" value="SURF6"/>
    <property type="match status" value="1"/>
</dbReference>
<feature type="compositionally biased region" description="Basic and acidic residues" evidence="4">
    <location>
        <begin position="186"/>
        <end position="195"/>
    </location>
</feature>
<dbReference type="GO" id="GO:0005730">
    <property type="term" value="C:nucleolus"/>
    <property type="evidence" value="ECO:0007669"/>
    <property type="project" value="TreeGrafter"/>
</dbReference>
<evidence type="ECO:0000256" key="2">
    <source>
        <dbReference type="ARBA" id="ARBA00005904"/>
    </source>
</evidence>
<keyword evidence="9" id="KW-1185">Reference proteome</keyword>
<reference evidence="7" key="1">
    <citation type="submission" date="2014-07" db="EMBL/GenBank/DDBJ databases">
        <title>Identification of a novel salt tolerance gene in wild soybean by whole-genome sequencing.</title>
        <authorList>
            <person name="Lam H.-M."/>
            <person name="Qi X."/>
            <person name="Li M.-W."/>
            <person name="Liu X."/>
            <person name="Xie M."/>
            <person name="Ni M."/>
            <person name="Xu X."/>
        </authorList>
    </citation>
    <scope>NUCLEOTIDE SEQUENCE [LARGE SCALE GENOMIC DNA]</scope>
    <source>
        <tissue evidence="7">Root</tissue>
    </source>
</reference>
<proteinExistence type="inferred from homology"/>
<gene>
    <name evidence="8" type="ORF">D0Y65_011576</name>
    <name evidence="7" type="ORF">glysoja_042397</name>
</gene>
<evidence type="ECO:0000259" key="5">
    <source>
        <dbReference type="Pfam" id="PF04935"/>
    </source>
</evidence>
<feature type="compositionally biased region" description="Basic residues" evidence="4">
    <location>
        <begin position="162"/>
        <end position="171"/>
    </location>
</feature>
<dbReference type="Proteomes" id="UP000289340">
    <property type="component" value="Chromosome 5"/>
</dbReference>
<feature type="compositionally biased region" description="Basic and acidic residues" evidence="4">
    <location>
        <begin position="91"/>
        <end position="101"/>
    </location>
</feature>
<evidence type="ECO:0000313" key="7">
    <source>
        <dbReference type="EMBL" id="KHN18300.1"/>
    </source>
</evidence>
<feature type="compositionally biased region" description="Basic and acidic residues" evidence="4">
    <location>
        <begin position="60"/>
        <end position="83"/>
    </location>
</feature>
<accession>A0A0B2QAN4</accession>
<dbReference type="GO" id="GO:0003723">
    <property type="term" value="F:RNA binding"/>
    <property type="evidence" value="ECO:0007669"/>
    <property type="project" value="TreeGrafter"/>
</dbReference>
<reference evidence="8 9" key="2">
    <citation type="submission" date="2018-09" db="EMBL/GenBank/DDBJ databases">
        <title>A high-quality reference genome of wild soybean provides a powerful tool to mine soybean genomes.</title>
        <authorList>
            <person name="Xie M."/>
            <person name="Chung C.Y.L."/>
            <person name="Li M.-W."/>
            <person name="Wong F.-L."/>
            <person name="Chan T.-F."/>
            <person name="Lam H.-M."/>
        </authorList>
    </citation>
    <scope>NUCLEOTIDE SEQUENCE [LARGE SCALE GENOMIC DNA]</scope>
    <source>
        <strain evidence="9">cv. W05</strain>
        <tissue evidence="8">Hypocotyl of etiolated seedlings</tissue>
    </source>
</reference>
<organism evidence="7">
    <name type="scientific">Glycine soja</name>
    <name type="common">Wild soybean</name>
    <dbReference type="NCBI Taxonomy" id="3848"/>
    <lineage>
        <taxon>Eukaryota</taxon>
        <taxon>Viridiplantae</taxon>
        <taxon>Streptophyta</taxon>
        <taxon>Embryophyta</taxon>
        <taxon>Tracheophyta</taxon>
        <taxon>Spermatophyta</taxon>
        <taxon>Magnoliopsida</taxon>
        <taxon>eudicotyledons</taxon>
        <taxon>Gunneridae</taxon>
        <taxon>Pentapetalae</taxon>
        <taxon>rosids</taxon>
        <taxon>fabids</taxon>
        <taxon>Fabales</taxon>
        <taxon>Fabaceae</taxon>
        <taxon>Papilionoideae</taxon>
        <taxon>50 kb inversion clade</taxon>
        <taxon>NPAAA clade</taxon>
        <taxon>indigoferoid/millettioid clade</taxon>
        <taxon>Phaseoleae</taxon>
        <taxon>Glycine</taxon>
        <taxon>Glycine subgen. Soja</taxon>
    </lineage>
</organism>
<evidence type="ECO:0000256" key="3">
    <source>
        <dbReference type="ARBA" id="ARBA00023242"/>
    </source>
</evidence>
<evidence type="ECO:0000256" key="1">
    <source>
        <dbReference type="ARBA" id="ARBA00004123"/>
    </source>
</evidence>
<dbReference type="InterPro" id="IPR007019">
    <property type="entry name" value="SURF6"/>
</dbReference>
<sequence>MTKKKKPSGGVVGEGDDLESLIHKHALFFDKLIELIPAKFYLPTDDKEKPWFQGLSKAAKAEAKKETKENIKKSRRDRLDPDKPSATTLDLLKESFGKEKVDDSDEEQGAAAPRPVVSGMKRDDGSVTYEELQQRLRRRLEEFRASRNTGNSDRKRDERNARRGYKDKKRKRDEETEEGNPVRGELAAEKVKKDAAEASKDLVFGHVKLQNEEMLGKKKRKVSKHKELERAKKLEEVKKKDPEKAEAFAKKQSWKAAMDRASGVKVHDDPKLLHKSIHKEKKKQQKNAEKWKDRIQTRDQLKAEKQQKRSENISARIHEKKMRKIAKREKKLMRPGFEGRKEGFMNDGGSS</sequence>
<dbReference type="PANTHER" id="PTHR14369">
    <property type="entry name" value="SURFEIT LOCUS PROTEIN 6"/>
    <property type="match status" value="1"/>
</dbReference>
<keyword evidence="3" id="KW-0539">Nucleus</keyword>
<dbReference type="EMBL" id="KN659734">
    <property type="protein sequence ID" value="KHN18300.1"/>
    <property type="molecule type" value="Genomic_DNA"/>
</dbReference>
<comment type="similarity">
    <text evidence="2">Belongs to the SURF6 family.</text>
</comment>
<dbReference type="InterPro" id="IPR029190">
    <property type="entry name" value="Rrp14/SURF6_C"/>
</dbReference>
<name>A0A0B2QAN4_GLYSO</name>
<evidence type="ECO:0000313" key="8">
    <source>
        <dbReference type="EMBL" id="RZC11445.1"/>
    </source>
</evidence>
<feature type="region of interest" description="Disordered" evidence="4">
    <location>
        <begin position="234"/>
        <end position="351"/>
    </location>
</feature>
<feature type="domain" description="Ribosomal RNA-processing protein 14/surfeit locus protein 6 C-terminal" evidence="5">
    <location>
        <begin position="144"/>
        <end position="324"/>
    </location>
</feature>
<feature type="region of interest" description="Disordered" evidence="4">
    <location>
        <begin position="60"/>
        <end position="195"/>
    </location>
</feature>
<dbReference type="GO" id="GO:0042274">
    <property type="term" value="P:ribosomal small subunit biogenesis"/>
    <property type="evidence" value="ECO:0007669"/>
    <property type="project" value="TreeGrafter"/>
</dbReference>
<feature type="domain" description="Ribosomal RNA-processing protein 14 N-terminal" evidence="6">
    <location>
        <begin position="22"/>
        <end position="82"/>
    </location>
</feature>
<evidence type="ECO:0000259" key="6">
    <source>
        <dbReference type="Pfam" id="PF15459"/>
    </source>
</evidence>
<dbReference type="SMR" id="A0A0B2QAN4"/>
<dbReference type="GO" id="GO:0042273">
    <property type="term" value="P:ribosomal large subunit biogenesis"/>
    <property type="evidence" value="ECO:0007669"/>
    <property type="project" value="TreeGrafter"/>
</dbReference>
<feature type="compositionally biased region" description="Basic residues" evidence="4">
    <location>
        <begin position="273"/>
        <end position="285"/>
    </location>
</feature>
<protein>
    <submittedName>
        <fullName evidence="7">Surfeit locus protein 6 like</fullName>
    </submittedName>
</protein>
<comment type="subcellular location">
    <subcellularLocation>
        <location evidence="1">Nucleus</location>
    </subcellularLocation>
</comment>
<dbReference type="EMBL" id="QZWG01000005">
    <property type="protein sequence ID" value="RZC11445.1"/>
    <property type="molecule type" value="Genomic_DNA"/>
</dbReference>
<dbReference type="InterPro" id="IPR029188">
    <property type="entry name" value="Rrp14_N"/>
</dbReference>
<feature type="compositionally biased region" description="Basic residues" evidence="4">
    <location>
        <begin position="318"/>
        <end position="333"/>
    </location>
</feature>